<dbReference type="OrthoDB" id="5117570at2"/>
<proteinExistence type="predicted"/>
<accession>A0A4T2BLZ7</accession>
<sequence length="102" mass="11685">MTDRTEPHAVYAPTPWSDGVWFMAHDGRCLGWVRWYRDGEHEFFGVYSYGCDQQGLRVWLSSHESLAGAAAWMGANVGQLLERSRRLGPDPVNPLGLHERRR</sequence>
<gene>
    <name evidence="1" type="ORF">D4765_15600</name>
</gene>
<evidence type="ECO:0000313" key="2">
    <source>
        <dbReference type="Proteomes" id="UP000306192"/>
    </source>
</evidence>
<dbReference type="AlphaFoldDB" id="A0A4T2BLZ7"/>
<reference evidence="1 2" key="1">
    <citation type="journal article" date="2019" name="Microorganisms">
        <title>Systematic Affiliation and Genome Analysis of Subtercola vilae DB165(T) with Particular Emphasis on Cold Adaptation of an Isolate from a High-Altitude Cold Volcano Lake.</title>
        <authorList>
            <person name="Villalobos A.S."/>
            <person name="Wiese J."/>
            <person name="Imhoff J.F."/>
            <person name="Dorador C."/>
            <person name="Keller A."/>
            <person name="Hentschel U."/>
        </authorList>
    </citation>
    <scope>NUCLEOTIDE SEQUENCE [LARGE SCALE GENOMIC DNA]</scope>
    <source>
        <strain evidence="1 2">DB165</strain>
    </source>
</reference>
<organism evidence="1 2">
    <name type="scientific">Subtercola vilae</name>
    <dbReference type="NCBI Taxonomy" id="2056433"/>
    <lineage>
        <taxon>Bacteria</taxon>
        <taxon>Bacillati</taxon>
        <taxon>Actinomycetota</taxon>
        <taxon>Actinomycetes</taxon>
        <taxon>Micrococcales</taxon>
        <taxon>Microbacteriaceae</taxon>
        <taxon>Subtercola</taxon>
    </lineage>
</organism>
<protein>
    <submittedName>
        <fullName evidence="1">Uncharacterized protein</fullName>
    </submittedName>
</protein>
<dbReference type="RefSeq" id="WP_136643240.1">
    <property type="nucleotide sequence ID" value="NZ_QYRT01000039.1"/>
</dbReference>
<comment type="caution">
    <text evidence="1">The sequence shown here is derived from an EMBL/GenBank/DDBJ whole genome shotgun (WGS) entry which is preliminary data.</text>
</comment>
<name>A0A4T2BLZ7_9MICO</name>
<dbReference type="Proteomes" id="UP000306192">
    <property type="component" value="Unassembled WGS sequence"/>
</dbReference>
<dbReference type="EMBL" id="QYRT01000039">
    <property type="protein sequence ID" value="TIH32713.1"/>
    <property type="molecule type" value="Genomic_DNA"/>
</dbReference>
<keyword evidence="2" id="KW-1185">Reference proteome</keyword>
<evidence type="ECO:0000313" key="1">
    <source>
        <dbReference type="EMBL" id="TIH32713.1"/>
    </source>
</evidence>